<evidence type="ECO:0000313" key="2">
    <source>
        <dbReference type="EnsemblMetazoa" id="GPAI043946-PA"/>
    </source>
</evidence>
<evidence type="ECO:0000256" key="1">
    <source>
        <dbReference type="SAM" id="MobiDB-lite"/>
    </source>
</evidence>
<feature type="compositionally biased region" description="Polar residues" evidence="1">
    <location>
        <begin position="12"/>
        <end position="24"/>
    </location>
</feature>
<dbReference type="EnsemblMetazoa" id="GPAI043946-RA">
    <property type="protein sequence ID" value="GPAI043946-PA"/>
    <property type="gene ID" value="GPAI043946"/>
</dbReference>
<dbReference type="VEuPathDB" id="VectorBase:GPAI043946"/>
<sequence length="107" mass="12238">MKPDHVLRPLQIPSSPLQQSNGNTIKADGELSRQKASELKIKFEQTSCPPEVVSSVPIQPVISAILSFRGRIERTPREDKSWKELSEIIKLTFLQVFSCYMHSQMHY</sequence>
<keyword evidence="3" id="KW-1185">Reference proteome</keyword>
<accession>A0A1B0AFD0</accession>
<dbReference type="AlphaFoldDB" id="A0A1B0AFD0"/>
<name>A0A1B0AFD0_GLOPL</name>
<evidence type="ECO:0000313" key="3">
    <source>
        <dbReference type="Proteomes" id="UP000092445"/>
    </source>
</evidence>
<proteinExistence type="predicted"/>
<reference evidence="3" key="1">
    <citation type="submission" date="2014-03" db="EMBL/GenBank/DDBJ databases">
        <authorList>
            <person name="Aksoy S."/>
            <person name="Warren W."/>
            <person name="Wilson R.K."/>
        </authorList>
    </citation>
    <scope>NUCLEOTIDE SEQUENCE [LARGE SCALE GENOMIC DNA]</scope>
    <source>
        <strain evidence="3">IAEA</strain>
    </source>
</reference>
<feature type="region of interest" description="Disordered" evidence="1">
    <location>
        <begin position="1"/>
        <end position="31"/>
    </location>
</feature>
<protein>
    <submittedName>
        <fullName evidence="2">Uncharacterized protein</fullName>
    </submittedName>
</protein>
<dbReference type="Proteomes" id="UP000092445">
    <property type="component" value="Unassembled WGS sequence"/>
</dbReference>
<reference evidence="2" key="2">
    <citation type="submission" date="2020-05" db="UniProtKB">
        <authorList>
            <consortium name="EnsemblMetazoa"/>
        </authorList>
    </citation>
    <scope>IDENTIFICATION</scope>
    <source>
        <strain evidence="2">IAEA</strain>
    </source>
</reference>
<organism evidence="2 3">
    <name type="scientific">Glossina pallidipes</name>
    <name type="common">Tsetse fly</name>
    <dbReference type="NCBI Taxonomy" id="7398"/>
    <lineage>
        <taxon>Eukaryota</taxon>
        <taxon>Metazoa</taxon>
        <taxon>Ecdysozoa</taxon>
        <taxon>Arthropoda</taxon>
        <taxon>Hexapoda</taxon>
        <taxon>Insecta</taxon>
        <taxon>Pterygota</taxon>
        <taxon>Neoptera</taxon>
        <taxon>Endopterygota</taxon>
        <taxon>Diptera</taxon>
        <taxon>Brachycera</taxon>
        <taxon>Muscomorpha</taxon>
        <taxon>Hippoboscoidea</taxon>
        <taxon>Glossinidae</taxon>
        <taxon>Glossina</taxon>
    </lineage>
</organism>